<organism evidence="3 4">
    <name type="scientific">Adiantum capillus-veneris</name>
    <name type="common">Maidenhair fern</name>
    <dbReference type="NCBI Taxonomy" id="13818"/>
    <lineage>
        <taxon>Eukaryota</taxon>
        <taxon>Viridiplantae</taxon>
        <taxon>Streptophyta</taxon>
        <taxon>Embryophyta</taxon>
        <taxon>Tracheophyta</taxon>
        <taxon>Polypodiopsida</taxon>
        <taxon>Polypodiidae</taxon>
        <taxon>Polypodiales</taxon>
        <taxon>Pteridineae</taxon>
        <taxon>Pteridaceae</taxon>
        <taxon>Vittarioideae</taxon>
        <taxon>Adiantum</taxon>
    </lineage>
</organism>
<dbReference type="SMART" id="SM00385">
    <property type="entry name" value="CYCLIN"/>
    <property type="match status" value="2"/>
</dbReference>
<dbReference type="Gene3D" id="1.10.472.10">
    <property type="entry name" value="Cyclin-like"/>
    <property type="match status" value="2"/>
</dbReference>
<evidence type="ECO:0000259" key="2">
    <source>
        <dbReference type="SMART" id="SM00385"/>
    </source>
</evidence>
<dbReference type="Pfam" id="PF00134">
    <property type="entry name" value="Cyclin_N"/>
    <property type="match status" value="1"/>
</dbReference>
<dbReference type="GO" id="GO:0006357">
    <property type="term" value="P:regulation of transcription by RNA polymerase II"/>
    <property type="evidence" value="ECO:0007669"/>
    <property type="project" value="InterPro"/>
</dbReference>
<proteinExistence type="inferred from homology"/>
<keyword evidence="1" id="KW-0195">Cyclin</keyword>
<sequence length="278" mass="31909">MYPLHKEQGRPHCLRFLIKGLGLVDVGRNQPNMVSSSEGAEVFFSREEIDRCSPSRRDGIDVQKETFLRNSYCSFLQTLGMRLQLPQPTIATAMVLCHRFFLRRSHAAYDRFVIATSALFLSAKSEETPRPLNSFVLVSYEMCHRQDLANFHYNMPKDWFEHYKECILEAEQLLLTALDFEISVQHPYSHLIAVFSKNGLLQANLFHVAWKFVNDGLRSSLWLQFRPNHIAAGAAFLAARTLNMDLLASGGFGWWQDFQTTPAILDNVVRQMLELYGS</sequence>
<dbReference type="InterPro" id="IPR013763">
    <property type="entry name" value="Cyclin-like_dom"/>
</dbReference>
<dbReference type="OrthoDB" id="10264655at2759"/>
<comment type="similarity">
    <text evidence="1">Belongs to the cyclin family.</text>
</comment>
<dbReference type="Proteomes" id="UP000886520">
    <property type="component" value="Chromosome 5"/>
</dbReference>
<evidence type="ECO:0000256" key="1">
    <source>
        <dbReference type="RuleBase" id="RU000383"/>
    </source>
</evidence>
<accession>A0A9D4V4M9</accession>
<dbReference type="EMBL" id="JABFUD020000005">
    <property type="protein sequence ID" value="KAI5079694.1"/>
    <property type="molecule type" value="Genomic_DNA"/>
</dbReference>
<dbReference type="SUPFAM" id="SSF47954">
    <property type="entry name" value="Cyclin-like"/>
    <property type="match status" value="2"/>
</dbReference>
<evidence type="ECO:0000313" key="4">
    <source>
        <dbReference type="Proteomes" id="UP000886520"/>
    </source>
</evidence>
<dbReference type="InterPro" id="IPR036915">
    <property type="entry name" value="Cyclin-like_sf"/>
</dbReference>
<name>A0A9D4V4M9_ADICA</name>
<gene>
    <name evidence="3" type="ORF">GOP47_0005173</name>
</gene>
<comment type="caution">
    <text evidence="3">The sequence shown here is derived from an EMBL/GenBank/DDBJ whole genome shotgun (WGS) entry which is preliminary data.</text>
</comment>
<dbReference type="InterPro" id="IPR043198">
    <property type="entry name" value="Cyclin/Ssn8"/>
</dbReference>
<feature type="domain" description="Cyclin-like" evidence="2">
    <location>
        <begin position="74"/>
        <end position="176"/>
    </location>
</feature>
<feature type="domain" description="Cyclin-like" evidence="2">
    <location>
        <begin position="190"/>
        <end position="274"/>
    </location>
</feature>
<dbReference type="AlphaFoldDB" id="A0A9D4V4M9"/>
<dbReference type="FunFam" id="1.10.472.10:FF:000104">
    <property type="entry name" value="cyclin-T1-3 isoform X1"/>
    <property type="match status" value="1"/>
</dbReference>
<reference evidence="3 4" key="1">
    <citation type="submission" date="2021-01" db="EMBL/GenBank/DDBJ databases">
        <title>Adiantum capillus-veneris genome.</title>
        <authorList>
            <person name="Fang Y."/>
            <person name="Liao Q."/>
        </authorList>
    </citation>
    <scope>NUCLEOTIDE SEQUENCE [LARGE SCALE GENOMIC DNA]</scope>
    <source>
        <strain evidence="3">H3</strain>
        <tissue evidence="3">Leaf</tissue>
    </source>
</reference>
<evidence type="ECO:0000313" key="3">
    <source>
        <dbReference type="EMBL" id="KAI5079694.1"/>
    </source>
</evidence>
<dbReference type="GO" id="GO:0016538">
    <property type="term" value="F:cyclin-dependent protein serine/threonine kinase regulator activity"/>
    <property type="evidence" value="ECO:0007669"/>
    <property type="project" value="InterPro"/>
</dbReference>
<keyword evidence="4" id="KW-1185">Reference proteome</keyword>
<dbReference type="InterPro" id="IPR006671">
    <property type="entry name" value="Cyclin_N"/>
</dbReference>
<protein>
    <recommendedName>
        <fullName evidence="2">Cyclin-like domain-containing protein</fullName>
    </recommendedName>
</protein>
<dbReference type="PIRSF" id="PIRSF036580">
    <property type="entry name" value="Cyclin_L"/>
    <property type="match status" value="1"/>
</dbReference>
<dbReference type="PANTHER" id="PTHR10026">
    <property type="entry name" value="CYCLIN"/>
    <property type="match status" value="1"/>
</dbReference>